<comment type="similarity">
    <text evidence="2">Belongs to the COG3 family.</text>
</comment>
<gene>
    <name evidence="12" type="ORF">TAPDE_002613</name>
</gene>
<dbReference type="InterPro" id="IPR048320">
    <property type="entry name" value="COG3_N"/>
</dbReference>
<dbReference type="GO" id="GO:0005801">
    <property type="term" value="C:cis-Golgi network"/>
    <property type="evidence" value="ECO:0007669"/>
    <property type="project" value="InterPro"/>
</dbReference>
<feature type="domain" description="Conserved oligomeric Golgi complex subunit 3 C-terminal" evidence="11">
    <location>
        <begin position="273"/>
        <end position="621"/>
    </location>
</feature>
<evidence type="ECO:0000256" key="1">
    <source>
        <dbReference type="ARBA" id="ARBA00004395"/>
    </source>
</evidence>
<dbReference type="eggNOG" id="KOG2604">
    <property type="taxonomic scope" value="Eukaryota"/>
</dbReference>
<dbReference type="GO" id="GO:0006891">
    <property type="term" value="P:intra-Golgi vesicle-mediated transport"/>
    <property type="evidence" value="ECO:0007669"/>
    <property type="project" value="TreeGrafter"/>
</dbReference>
<evidence type="ECO:0000256" key="9">
    <source>
        <dbReference type="SAM" id="MobiDB-lite"/>
    </source>
</evidence>
<dbReference type="GO" id="GO:0017119">
    <property type="term" value="C:Golgi transport complex"/>
    <property type="evidence" value="ECO:0007669"/>
    <property type="project" value="TreeGrafter"/>
</dbReference>
<feature type="domain" description="Conserved oligomeric Golgi complex subunit 3 N-terminal" evidence="10">
    <location>
        <begin position="115"/>
        <end position="253"/>
    </location>
</feature>
<evidence type="ECO:0000259" key="10">
    <source>
        <dbReference type="Pfam" id="PF04136"/>
    </source>
</evidence>
<dbReference type="AlphaFoldDB" id="R4XAM5"/>
<evidence type="ECO:0000256" key="7">
    <source>
        <dbReference type="ARBA" id="ARBA00023136"/>
    </source>
</evidence>
<dbReference type="InterPro" id="IPR048685">
    <property type="entry name" value="COG3_C"/>
</dbReference>
<evidence type="ECO:0000256" key="5">
    <source>
        <dbReference type="ARBA" id="ARBA00022927"/>
    </source>
</evidence>
<evidence type="ECO:0000256" key="8">
    <source>
        <dbReference type="ARBA" id="ARBA00031339"/>
    </source>
</evidence>
<name>R4XAM5_TAPDE</name>
<feature type="compositionally biased region" description="Polar residues" evidence="9">
    <location>
        <begin position="9"/>
        <end position="22"/>
    </location>
</feature>
<evidence type="ECO:0000259" key="11">
    <source>
        <dbReference type="Pfam" id="PF20671"/>
    </source>
</evidence>
<dbReference type="GO" id="GO:0000139">
    <property type="term" value="C:Golgi membrane"/>
    <property type="evidence" value="ECO:0007669"/>
    <property type="project" value="UniProtKB-SubCell"/>
</dbReference>
<keyword evidence="13" id="KW-1185">Reference proteome</keyword>
<dbReference type="Pfam" id="PF04136">
    <property type="entry name" value="COG3_N"/>
    <property type="match status" value="1"/>
</dbReference>
<evidence type="ECO:0000256" key="6">
    <source>
        <dbReference type="ARBA" id="ARBA00023034"/>
    </source>
</evidence>
<comment type="subcellular location">
    <subcellularLocation>
        <location evidence="1">Golgi apparatus membrane</location>
        <topology evidence="1">Peripheral membrane protein</topology>
    </subcellularLocation>
</comment>
<keyword evidence="6" id="KW-0333">Golgi apparatus</keyword>
<dbReference type="EMBL" id="CAHR02000090">
    <property type="protein sequence ID" value="CCG82584.1"/>
    <property type="molecule type" value="Genomic_DNA"/>
</dbReference>
<dbReference type="Pfam" id="PF20671">
    <property type="entry name" value="COG3_C"/>
    <property type="match status" value="1"/>
</dbReference>
<reference evidence="12 13" key="1">
    <citation type="journal article" date="2013" name="MBio">
        <title>Genome sequencing of the plant pathogen Taphrina deformans, the causal agent of peach leaf curl.</title>
        <authorList>
            <person name="Cisse O.H."/>
            <person name="Almeida J.M.G.C.F."/>
            <person name="Fonseca A."/>
            <person name="Kumar A.A."/>
            <person name="Salojaervi J."/>
            <person name="Overmyer K."/>
            <person name="Hauser P.M."/>
            <person name="Pagni M."/>
        </authorList>
    </citation>
    <scope>NUCLEOTIDE SEQUENCE [LARGE SCALE GENOMIC DNA]</scope>
    <source>
        <strain evidence="13">PYCC 5710 / ATCC 11124 / CBS 356.35 / IMI 108563 / JCM 9778 / NBRC 8474</strain>
    </source>
</reference>
<dbReference type="InterPro" id="IPR007265">
    <property type="entry name" value="COG_su3"/>
</dbReference>
<evidence type="ECO:0000256" key="3">
    <source>
        <dbReference type="ARBA" id="ARBA00020976"/>
    </source>
</evidence>
<evidence type="ECO:0000256" key="2">
    <source>
        <dbReference type="ARBA" id="ARBA00009936"/>
    </source>
</evidence>
<organism evidence="12 13">
    <name type="scientific">Taphrina deformans (strain PYCC 5710 / ATCC 11124 / CBS 356.35 / IMI 108563 / JCM 9778 / NBRC 8474)</name>
    <name type="common">Peach leaf curl fungus</name>
    <name type="synonym">Lalaria deformans</name>
    <dbReference type="NCBI Taxonomy" id="1097556"/>
    <lineage>
        <taxon>Eukaryota</taxon>
        <taxon>Fungi</taxon>
        <taxon>Dikarya</taxon>
        <taxon>Ascomycota</taxon>
        <taxon>Taphrinomycotina</taxon>
        <taxon>Taphrinomycetes</taxon>
        <taxon>Taphrinales</taxon>
        <taxon>Taphrinaceae</taxon>
        <taxon>Taphrina</taxon>
    </lineage>
</organism>
<keyword evidence="5" id="KW-0653">Protein transport</keyword>
<dbReference type="Proteomes" id="UP000013776">
    <property type="component" value="Unassembled WGS sequence"/>
</dbReference>
<sequence>MDDYAFSYVTHQNDALQPSSPKLSPEPTALKANAPRRPPIAQVRVRAKSEPGHRARSAPYHETSTNYEIFDRTPWYLDVMHLDSEHQKEVGDTDTDTEDELEDVELLTLKQVNTAQLASCREVLAHASAVLDTLNDIKNGFSTVKEQTSTLQTACNDLQREETRLQRLADDVRDSLQPFSYLATATRLLNVPGSKLVLQSSYQELLSKLQSSLDFLDQHPNYKDAEFYTREYRQALTKALTLARVYFATSMREISNDISTRTQVNAMNKNTQSALLYTKFRSVVHLVRPLVQNIEHASFKYAEYWSLLNDCWILYFNIRKSLLNTMITNAFKDLLGVEDFLAFSTSAISFMRILALDERELYSSFFDTGHDEFENFLAGLGQYFTDAIRPRIAAESSLSILCEVCGGMQSQCSNLAEDQESVVFDMTPILATTLGEIQNRIVLRAQGVVINEIQGYKPSDKDLDYPATLQKHRKRLAQSRSTTELSEQSRLSLDNAPPLSGINGGTRVLQSKATHDRGDLESLNSTVVQEKWYITLSVSISLLSKIYRLVQSSIFDDLAHEVVRSCIASLLNASNLIKRRKPIDGSLFLLKHLLILKEQLAAFDIEYNDTQAQGNLDLSTVTGAFWDLTNRSATELFAPTALYNLASSTLSRLSAAGYLSRKVENMSDAREELNDQTRLVIGTLTLHCADSVTVPLRSAMGNKSQSANDLVEANRKFRAGCPDSFNHWRESFEVYISDNRVVIVLLGIIQDKMLETYERFDTYARDLKKQKETDGESLEVKLPSVMETVDWLKGVISDQSNGDRLSALDEE</sequence>
<accession>R4XAM5</accession>
<evidence type="ECO:0000256" key="4">
    <source>
        <dbReference type="ARBA" id="ARBA00022448"/>
    </source>
</evidence>
<dbReference type="PANTHER" id="PTHR13302:SF8">
    <property type="entry name" value="CONSERVED OLIGOMERIC GOLGI COMPLEX SUBUNIT 3"/>
    <property type="match status" value="1"/>
</dbReference>
<dbReference type="OrthoDB" id="296793at2759"/>
<dbReference type="VEuPathDB" id="FungiDB:TAPDE_002613"/>
<dbReference type="GO" id="GO:0006886">
    <property type="term" value="P:intracellular protein transport"/>
    <property type="evidence" value="ECO:0007669"/>
    <property type="project" value="InterPro"/>
</dbReference>
<proteinExistence type="inferred from homology"/>
<protein>
    <recommendedName>
        <fullName evidence="3">Conserved oligomeric Golgi complex subunit 3</fullName>
    </recommendedName>
    <alternativeName>
        <fullName evidence="8">Component of oligomeric Golgi complex 3</fullName>
    </alternativeName>
</protein>
<feature type="region of interest" description="Disordered" evidence="9">
    <location>
        <begin position="9"/>
        <end position="39"/>
    </location>
</feature>
<dbReference type="GO" id="GO:0007030">
    <property type="term" value="P:Golgi organization"/>
    <property type="evidence" value="ECO:0007669"/>
    <property type="project" value="TreeGrafter"/>
</dbReference>
<keyword evidence="4" id="KW-0813">Transport</keyword>
<evidence type="ECO:0000313" key="13">
    <source>
        <dbReference type="Proteomes" id="UP000013776"/>
    </source>
</evidence>
<comment type="caution">
    <text evidence="12">The sequence shown here is derived from an EMBL/GenBank/DDBJ whole genome shotgun (WGS) entry which is preliminary data.</text>
</comment>
<keyword evidence="7" id="KW-0472">Membrane</keyword>
<dbReference type="STRING" id="1097556.R4XAM5"/>
<dbReference type="PANTHER" id="PTHR13302">
    <property type="entry name" value="CONSERVED OLIGOMERIC GOLGI COMPLEX COMPONENT 3"/>
    <property type="match status" value="1"/>
</dbReference>
<evidence type="ECO:0000313" key="12">
    <source>
        <dbReference type="EMBL" id="CCG82584.1"/>
    </source>
</evidence>